<evidence type="ECO:0000259" key="4">
    <source>
        <dbReference type="PROSITE" id="PS50102"/>
    </source>
</evidence>
<dbReference type="STRING" id="5875.Q4N432"/>
<feature type="domain" description="RRM" evidence="4">
    <location>
        <begin position="327"/>
        <end position="398"/>
    </location>
</feature>
<dbReference type="VEuPathDB" id="PiroplasmaDB:TpMuguga_02g00807"/>
<sequence>MTEEDGEIYTDSSGSSDDETISALLSTKSTNTNVTKDVKKEESSEAPKKTNKPEEAKPETKVAKLEKKSDSDDESSDDSDSESDVKELKSEDLEIKVEKPVASNAKLVPSSKDTSEKPQSPKRKRNTPKTSPSAKDVKQEKMDESDKKSPKKSKSKERKPKKDESKEDESEPKPKKPRKPKTKTEKTNEGKDEVLTRLSNDQVFKSLKDKMDDLPLGELKDKLLAKSPSESSTDSTLSNDSDEESNSDNEAPLTQPEKSPKSTKPTKQDSDEEVEEVKEKRSDKMNGVKSGDQFINKERLKTTFKTKFDVPEVWLTLLTKTQQIIGCEIFCGNIPVESTEDEIRELFEECGKITRVNKLNRKGVAFITFSNEESAKKALDYNNSPYKGQNLSIRITVKKGPRTQKFGSNRKSNYSSSSSFGSSGSGFGQKYVSREATNEICIRNLNFNSSEEGLRELFSECGQVTRCYMPKFHDSGKPMGTAFISFTTVEAAKRAVEYDNTDIDGRTVSIQYALPRDPRSSRGRATKGRFTTGVNKSGTFARSFGQKKSTNDDSNHVNGALNESSEQENKPKSIIFDDEDDE</sequence>
<feature type="region of interest" description="Disordered" evidence="3">
    <location>
        <begin position="516"/>
        <end position="582"/>
    </location>
</feature>
<dbReference type="InterPro" id="IPR003954">
    <property type="entry name" value="RRM_euk-type"/>
</dbReference>
<dbReference type="GO" id="GO:0005634">
    <property type="term" value="C:nucleus"/>
    <property type="evidence" value="ECO:0007669"/>
    <property type="project" value="TreeGrafter"/>
</dbReference>
<evidence type="ECO:0000313" key="6">
    <source>
        <dbReference type="Proteomes" id="UP000001949"/>
    </source>
</evidence>
<protein>
    <recommendedName>
        <fullName evidence="4">RRM domain-containing protein</fullName>
    </recommendedName>
</protein>
<feature type="domain" description="RRM" evidence="4">
    <location>
        <begin position="438"/>
        <end position="515"/>
    </location>
</feature>
<dbReference type="InterPro" id="IPR050374">
    <property type="entry name" value="RRT5_SRSF_SR"/>
</dbReference>
<dbReference type="PROSITE" id="PS50102">
    <property type="entry name" value="RRM"/>
    <property type="match status" value="2"/>
</dbReference>
<accession>Q4N432</accession>
<keyword evidence="6" id="KW-1185">Reference proteome</keyword>
<organism evidence="5 6">
    <name type="scientific">Theileria parva</name>
    <name type="common">East coast fever infection agent</name>
    <dbReference type="NCBI Taxonomy" id="5875"/>
    <lineage>
        <taxon>Eukaryota</taxon>
        <taxon>Sar</taxon>
        <taxon>Alveolata</taxon>
        <taxon>Apicomplexa</taxon>
        <taxon>Aconoidasida</taxon>
        <taxon>Piroplasmida</taxon>
        <taxon>Theileriidae</taxon>
        <taxon>Theileria</taxon>
    </lineage>
</organism>
<dbReference type="PANTHER" id="PTHR23003">
    <property type="entry name" value="RNA RECOGNITION MOTIF RRM DOMAIN CONTAINING PROTEIN"/>
    <property type="match status" value="1"/>
</dbReference>
<dbReference type="SUPFAM" id="SSF54928">
    <property type="entry name" value="RNA-binding domain, RBD"/>
    <property type="match status" value="2"/>
</dbReference>
<dbReference type="Pfam" id="PF00076">
    <property type="entry name" value="RRM_1"/>
    <property type="match status" value="2"/>
</dbReference>
<comment type="caution">
    <text evidence="5">The sequence shown here is derived from an EMBL/GenBank/DDBJ whole genome shotgun (WGS) entry which is preliminary data.</text>
</comment>
<dbReference type="eggNOG" id="KOG0118">
    <property type="taxonomic scope" value="Eukaryota"/>
</dbReference>
<dbReference type="Gene3D" id="3.30.70.330">
    <property type="match status" value="2"/>
</dbReference>
<feature type="region of interest" description="Disordered" evidence="3">
    <location>
        <begin position="1"/>
        <end position="203"/>
    </location>
</feature>
<feature type="region of interest" description="Disordered" evidence="3">
    <location>
        <begin position="221"/>
        <end position="290"/>
    </location>
</feature>
<feature type="compositionally biased region" description="Polar residues" evidence="3">
    <location>
        <begin position="23"/>
        <end position="35"/>
    </location>
</feature>
<dbReference type="InterPro" id="IPR000504">
    <property type="entry name" value="RRM_dom"/>
</dbReference>
<dbReference type="GO" id="GO:0003729">
    <property type="term" value="F:mRNA binding"/>
    <property type="evidence" value="ECO:0007669"/>
    <property type="project" value="TreeGrafter"/>
</dbReference>
<dbReference type="InterPro" id="IPR035979">
    <property type="entry name" value="RBD_domain_sf"/>
</dbReference>
<evidence type="ECO:0000313" key="5">
    <source>
        <dbReference type="EMBL" id="EAN33091.1"/>
    </source>
</evidence>
<feature type="compositionally biased region" description="Basic and acidic residues" evidence="3">
    <location>
        <begin position="182"/>
        <end position="195"/>
    </location>
</feature>
<feature type="compositionally biased region" description="Basic and acidic residues" evidence="3">
    <location>
        <begin position="83"/>
        <end position="99"/>
    </location>
</feature>
<feature type="compositionally biased region" description="Basic residues" evidence="3">
    <location>
        <begin position="149"/>
        <end position="159"/>
    </location>
</feature>
<feature type="compositionally biased region" description="Basic and acidic residues" evidence="3">
    <location>
        <begin position="277"/>
        <end position="286"/>
    </location>
</feature>
<feature type="compositionally biased region" description="Low complexity" evidence="3">
    <location>
        <begin position="229"/>
        <end position="239"/>
    </location>
</feature>
<dbReference type="Proteomes" id="UP000001949">
    <property type="component" value="Unassembled WGS sequence"/>
</dbReference>
<evidence type="ECO:0000256" key="3">
    <source>
        <dbReference type="SAM" id="MobiDB-lite"/>
    </source>
</evidence>
<dbReference type="CDD" id="cd00590">
    <property type="entry name" value="RRM_SF"/>
    <property type="match status" value="2"/>
</dbReference>
<dbReference type="GO" id="GO:0005737">
    <property type="term" value="C:cytoplasm"/>
    <property type="evidence" value="ECO:0007669"/>
    <property type="project" value="TreeGrafter"/>
</dbReference>
<evidence type="ECO:0000256" key="1">
    <source>
        <dbReference type="ARBA" id="ARBA00022884"/>
    </source>
</evidence>
<name>Q4N432_THEPA</name>
<dbReference type="GO" id="GO:1990904">
    <property type="term" value="C:ribonucleoprotein complex"/>
    <property type="evidence" value="ECO:0007669"/>
    <property type="project" value="TreeGrafter"/>
</dbReference>
<dbReference type="PANTHER" id="PTHR23003:SF3">
    <property type="entry name" value="FI21236P1-RELATED"/>
    <property type="match status" value="1"/>
</dbReference>
<feature type="compositionally biased region" description="Basic and acidic residues" evidence="3">
    <location>
        <begin position="135"/>
        <end position="148"/>
    </location>
</feature>
<feature type="compositionally biased region" description="Basic and acidic residues" evidence="3">
    <location>
        <begin position="36"/>
        <end position="70"/>
    </location>
</feature>
<keyword evidence="1 2" id="KW-0694">RNA-binding</keyword>
<feature type="compositionally biased region" description="Acidic residues" evidence="3">
    <location>
        <begin position="71"/>
        <end position="82"/>
    </location>
</feature>
<dbReference type="KEGG" id="tpv:TP02_0807"/>
<reference evidence="5 6" key="1">
    <citation type="journal article" date="2005" name="Science">
        <title>Genome sequence of Theileria parva, a bovine pathogen that transforms lymphocytes.</title>
        <authorList>
            <person name="Gardner M.J."/>
            <person name="Bishop R."/>
            <person name="Shah T."/>
            <person name="de Villiers E.P."/>
            <person name="Carlton J.M."/>
            <person name="Hall N."/>
            <person name="Ren Q."/>
            <person name="Paulsen I.T."/>
            <person name="Pain A."/>
            <person name="Berriman M."/>
            <person name="Wilson R.J.M."/>
            <person name="Sato S."/>
            <person name="Ralph S.A."/>
            <person name="Mann D.J."/>
            <person name="Xiong Z."/>
            <person name="Shallom S.J."/>
            <person name="Weidman J."/>
            <person name="Jiang L."/>
            <person name="Lynn J."/>
            <person name="Weaver B."/>
            <person name="Shoaibi A."/>
            <person name="Domingo A.R."/>
            <person name="Wasawo D."/>
            <person name="Crabtree J."/>
            <person name="Wortman J.R."/>
            <person name="Haas B."/>
            <person name="Angiuoli S.V."/>
            <person name="Creasy T.H."/>
            <person name="Lu C."/>
            <person name="Suh B."/>
            <person name="Silva J.C."/>
            <person name="Utterback T.R."/>
            <person name="Feldblyum T.V."/>
            <person name="Pertea M."/>
            <person name="Allen J."/>
            <person name="Nierman W.C."/>
            <person name="Taracha E.L.N."/>
            <person name="Salzberg S.L."/>
            <person name="White O.R."/>
            <person name="Fitzhugh H.A."/>
            <person name="Morzaria S."/>
            <person name="Venter J.C."/>
            <person name="Fraser C.M."/>
            <person name="Nene V."/>
        </authorList>
    </citation>
    <scope>NUCLEOTIDE SEQUENCE [LARGE SCALE GENOMIC DNA]</scope>
    <source>
        <strain evidence="5 6">Muguga</strain>
    </source>
</reference>
<evidence type="ECO:0000256" key="2">
    <source>
        <dbReference type="PROSITE-ProRule" id="PRU00176"/>
    </source>
</evidence>
<dbReference type="SMART" id="SM00361">
    <property type="entry name" value="RRM_1"/>
    <property type="match status" value="2"/>
</dbReference>
<feature type="compositionally biased region" description="Polar residues" evidence="3">
    <location>
        <begin position="405"/>
        <end position="414"/>
    </location>
</feature>
<dbReference type="InterPro" id="IPR012677">
    <property type="entry name" value="Nucleotide-bd_a/b_plait_sf"/>
</dbReference>
<dbReference type="SMART" id="SM00360">
    <property type="entry name" value="RRM"/>
    <property type="match status" value="2"/>
</dbReference>
<dbReference type="OMA" id="EIRIVMN"/>
<proteinExistence type="predicted"/>
<dbReference type="InParanoid" id="Q4N432"/>
<dbReference type="AlphaFoldDB" id="Q4N432"/>
<feature type="region of interest" description="Disordered" evidence="3">
    <location>
        <begin position="403"/>
        <end position="425"/>
    </location>
</feature>
<gene>
    <name evidence="5" type="ordered locus">TP02_0807</name>
</gene>
<dbReference type="EMBL" id="AAGK01000002">
    <property type="protein sequence ID" value="EAN33091.1"/>
    <property type="molecule type" value="Genomic_DNA"/>
</dbReference>